<dbReference type="InterPro" id="IPR042197">
    <property type="entry name" value="Apaf_helical"/>
</dbReference>
<reference evidence="6" key="2">
    <citation type="submission" date="2021-12" db="EMBL/GenBank/DDBJ databases">
        <title>Resequencing data analysis of finger millet.</title>
        <authorList>
            <person name="Hatakeyama M."/>
            <person name="Aluri S."/>
            <person name="Balachadran M.T."/>
            <person name="Sivarajan S.R."/>
            <person name="Poveda L."/>
            <person name="Shimizu-Inatsugi R."/>
            <person name="Schlapbach R."/>
            <person name="Sreeman S.M."/>
            <person name="Shimizu K.K."/>
        </authorList>
    </citation>
    <scope>NUCLEOTIDE SEQUENCE</scope>
</reference>
<evidence type="ECO:0000256" key="1">
    <source>
        <dbReference type="ARBA" id="ARBA00022737"/>
    </source>
</evidence>
<dbReference type="FunFam" id="1.10.10.10:FF:000322">
    <property type="entry name" value="Probable disease resistance protein At1g63360"/>
    <property type="match status" value="1"/>
</dbReference>
<dbReference type="Gene3D" id="1.10.10.10">
    <property type="entry name" value="Winged helix-like DNA-binding domain superfamily/Winged helix DNA-binding domain"/>
    <property type="match status" value="1"/>
</dbReference>
<evidence type="ECO:0000313" key="6">
    <source>
        <dbReference type="EMBL" id="GJN24311.1"/>
    </source>
</evidence>
<dbReference type="Gene3D" id="3.80.10.10">
    <property type="entry name" value="Ribonuclease Inhibitor"/>
    <property type="match status" value="1"/>
</dbReference>
<dbReference type="InterPro" id="IPR002182">
    <property type="entry name" value="NB-ARC"/>
</dbReference>
<protein>
    <recommendedName>
        <fullName evidence="8">NB-ARC domain-containing protein</fullName>
    </recommendedName>
</protein>
<dbReference type="PANTHER" id="PTHR23155">
    <property type="entry name" value="DISEASE RESISTANCE PROTEIN RP"/>
    <property type="match status" value="1"/>
</dbReference>
<dbReference type="InterPro" id="IPR036388">
    <property type="entry name" value="WH-like_DNA-bd_sf"/>
</dbReference>
<dbReference type="EMBL" id="BQKI01000077">
    <property type="protein sequence ID" value="GJN24311.1"/>
    <property type="molecule type" value="Genomic_DNA"/>
</dbReference>
<evidence type="ECO:0000259" key="5">
    <source>
        <dbReference type="Pfam" id="PF23598"/>
    </source>
</evidence>
<dbReference type="Pfam" id="PF23559">
    <property type="entry name" value="WHD_DRP"/>
    <property type="match status" value="1"/>
</dbReference>
<dbReference type="PANTHER" id="PTHR23155:SF1185">
    <property type="entry name" value="DISEASE RESISTANCE RPP8-LIKE PROTEIN 3-RELATED"/>
    <property type="match status" value="1"/>
</dbReference>
<dbReference type="SUPFAM" id="SSF52540">
    <property type="entry name" value="P-loop containing nucleoside triphosphate hydrolases"/>
    <property type="match status" value="1"/>
</dbReference>
<evidence type="ECO:0000259" key="3">
    <source>
        <dbReference type="Pfam" id="PF00931"/>
    </source>
</evidence>
<organism evidence="6 7">
    <name type="scientific">Eleusine coracana subsp. coracana</name>
    <dbReference type="NCBI Taxonomy" id="191504"/>
    <lineage>
        <taxon>Eukaryota</taxon>
        <taxon>Viridiplantae</taxon>
        <taxon>Streptophyta</taxon>
        <taxon>Embryophyta</taxon>
        <taxon>Tracheophyta</taxon>
        <taxon>Spermatophyta</taxon>
        <taxon>Magnoliopsida</taxon>
        <taxon>Liliopsida</taxon>
        <taxon>Poales</taxon>
        <taxon>Poaceae</taxon>
        <taxon>PACMAD clade</taxon>
        <taxon>Chloridoideae</taxon>
        <taxon>Cynodonteae</taxon>
        <taxon>Eleusininae</taxon>
        <taxon>Eleusine</taxon>
    </lineage>
</organism>
<dbReference type="InterPro" id="IPR055414">
    <property type="entry name" value="LRR_R13L4/SHOC2-like"/>
</dbReference>
<dbReference type="GO" id="GO:0002758">
    <property type="term" value="P:innate immune response-activating signaling pathway"/>
    <property type="evidence" value="ECO:0007669"/>
    <property type="project" value="UniProtKB-ARBA"/>
</dbReference>
<feature type="domain" description="Disease resistance R13L4/SHOC-2-like LRR" evidence="5">
    <location>
        <begin position="465"/>
        <end position="567"/>
    </location>
</feature>
<feature type="domain" description="NB-ARC" evidence="3">
    <location>
        <begin position="59"/>
        <end position="231"/>
    </location>
</feature>
<dbReference type="InterPro" id="IPR058922">
    <property type="entry name" value="WHD_DRP"/>
</dbReference>
<comment type="caution">
    <text evidence="6">The sequence shown here is derived from an EMBL/GenBank/DDBJ whole genome shotgun (WGS) entry which is preliminary data.</text>
</comment>
<feature type="domain" description="Disease resistance protein winged helix" evidence="4">
    <location>
        <begin position="332"/>
        <end position="400"/>
    </location>
</feature>
<dbReference type="Pfam" id="PF23598">
    <property type="entry name" value="LRR_14"/>
    <property type="match status" value="1"/>
</dbReference>
<sequence length="790" mass="90220">MIDSTTARMKTIFEDFERHNIVATAIAEERIFSTEDYVIQHWRLVDPILGKDVVVIGFDQQIEQIKSDLLDRWNMYLSVFSIVGPGGAGKSTMANKVYGLGQVKRHFHVCAWITVSQTFEASDLLKEMVRRIIMVRQDETFDRENQNEVKKMLYDFLLNRRYLIVLDDVWGVNDWDIIRDAFPENKNGSRVILTTRNEAVARQPNARKKIYRPKLLNEEKSTELLLKAAIPEYILDGRSNNNDSAITGQNLDDLKKLGMDLAKKCCGLPLALVVLGGHLSRNVDIVEWWRLKSSVDWHTLINTDSVIGAILDLSYYDMPSHLRSCFMYTTAFPEDSRIGVRILTKLWVAEGFIPLVRGHTREEVAAGYINELAQRCMVQVEKRNRSGAIVQIKMHDVLRDWGIGRARREGVVKDCHDAHDMEAQYSNEMVKPYRVALHGFLEREVGTSMRKLRTLLDFALSSVNKRSSNPLHILHHLRVLYLGGSRDKRVRLPEEISRMRFLRYIGLGGRGNYHLPSSIGNLLCLETLDGPEAQVDEVPGSLWKIPTLRHVHISMVKTWSVPAAISSQSMVHVKVSSLVNYPSDQTGNAKKLTEATQQRLSEKRKPNLSYCFGMRYVHTFVEQMEIVGRCKGENLFLADLTNFEEMKGIVVLKVCCTNLLSNEQKLLEFAWMEIQVLEIGERSYTGSTITFPSGSFPWLLRLVLHDLAVEEWKIEVGCMINLMELTLCKCPNMRYLPEGLSLLPRIQKVKLIAMPAGCYQGSTVLREMGSKGCEAFVSSDEKYFEHLDMP</sequence>
<proteinExistence type="predicted"/>
<evidence type="ECO:0000256" key="2">
    <source>
        <dbReference type="ARBA" id="ARBA00022821"/>
    </source>
</evidence>
<reference evidence="6" key="1">
    <citation type="journal article" date="2018" name="DNA Res.">
        <title>Multiple hybrid de novo genome assembly of finger millet, an orphan allotetraploid crop.</title>
        <authorList>
            <person name="Hatakeyama M."/>
            <person name="Aluri S."/>
            <person name="Balachadran M.T."/>
            <person name="Sivarajan S.R."/>
            <person name="Patrignani A."/>
            <person name="Gruter S."/>
            <person name="Poveda L."/>
            <person name="Shimizu-Inatsugi R."/>
            <person name="Baeten J."/>
            <person name="Francoijs K.J."/>
            <person name="Nataraja K.N."/>
            <person name="Reddy Y.A.N."/>
            <person name="Phadnis S."/>
            <person name="Ravikumar R.L."/>
            <person name="Schlapbach R."/>
            <person name="Sreeman S.M."/>
            <person name="Shimizu K.K."/>
        </authorList>
    </citation>
    <scope>NUCLEOTIDE SEQUENCE</scope>
</reference>
<dbReference type="Gene3D" id="1.10.8.430">
    <property type="entry name" value="Helical domain of apoptotic protease-activating factors"/>
    <property type="match status" value="1"/>
</dbReference>
<keyword evidence="2" id="KW-0611">Plant defense</keyword>
<evidence type="ECO:0000259" key="4">
    <source>
        <dbReference type="Pfam" id="PF23559"/>
    </source>
</evidence>
<dbReference type="Proteomes" id="UP001054889">
    <property type="component" value="Unassembled WGS sequence"/>
</dbReference>
<dbReference type="PRINTS" id="PR00364">
    <property type="entry name" value="DISEASERSIST"/>
</dbReference>
<dbReference type="GO" id="GO:0009626">
    <property type="term" value="P:plant-type hypersensitive response"/>
    <property type="evidence" value="ECO:0007669"/>
    <property type="project" value="UniProtKB-ARBA"/>
</dbReference>
<dbReference type="GO" id="GO:0043531">
    <property type="term" value="F:ADP binding"/>
    <property type="evidence" value="ECO:0007669"/>
    <property type="project" value="InterPro"/>
</dbReference>
<evidence type="ECO:0008006" key="8">
    <source>
        <dbReference type="Google" id="ProtNLM"/>
    </source>
</evidence>
<keyword evidence="7" id="KW-1185">Reference proteome</keyword>
<dbReference type="AlphaFoldDB" id="A0AAV5EP09"/>
<accession>A0AAV5EP09</accession>
<dbReference type="FunFam" id="3.40.50.300:FF:001091">
    <property type="entry name" value="Probable disease resistance protein At1g61300"/>
    <property type="match status" value="1"/>
</dbReference>
<dbReference type="InterPro" id="IPR032675">
    <property type="entry name" value="LRR_dom_sf"/>
</dbReference>
<dbReference type="Pfam" id="PF00931">
    <property type="entry name" value="NB-ARC"/>
    <property type="match status" value="1"/>
</dbReference>
<name>A0AAV5EP09_ELECO</name>
<gene>
    <name evidence="6" type="primary">gb12047</name>
    <name evidence="6" type="ORF">PR202_gb12047</name>
</gene>
<dbReference type="GO" id="GO:0042742">
    <property type="term" value="P:defense response to bacterium"/>
    <property type="evidence" value="ECO:0007669"/>
    <property type="project" value="UniProtKB-ARBA"/>
</dbReference>
<dbReference type="InterPro" id="IPR044974">
    <property type="entry name" value="Disease_R_plants"/>
</dbReference>
<keyword evidence="1" id="KW-0677">Repeat</keyword>
<dbReference type="InterPro" id="IPR027417">
    <property type="entry name" value="P-loop_NTPase"/>
</dbReference>
<dbReference type="SUPFAM" id="SSF52058">
    <property type="entry name" value="L domain-like"/>
    <property type="match status" value="1"/>
</dbReference>
<dbReference type="Gene3D" id="3.40.50.300">
    <property type="entry name" value="P-loop containing nucleotide triphosphate hydrolases"/>
    <property type="match status" value="1"/>
</dbReference>
<evidence type="ECO:0000313" key="7">
    <source>
        <dbReference type="Proteomes" id="UP001054889"/>
    </source>
</evidence>